<dbReference type="PANTHER" id="PTHR30146:SF153">
    <property type="entry name" value="LACTOSE OPERON REPRESSOR"/>
    <property type="match status" value="1"/>
</dbReference>
<dbReference type="Gene3D" id="1.10.260.40">
    <property type="entry name" value="lambda repressor-like DNA-binding domains"/>
    <property type="match status" value="1"/>
</dbReference>
<dbReference type="Proteomes" id="UP000000851">
    <property type="component" value="Chromosome"/>
</dbReference>
<dbReference type="CDD" id="cd01392">
    <property type="entry name" value="HTH_LacI"/>
    <property type="match status" value="1"/>
</dbReference>
<evidence type="ECO:0000256" key="1">
    <source>
        <dbReference type="ARBA" id="ARBA00023015"/>
    </source>
</evidence>
<dbReference type="Gene3D" id="3.40.50.2300">
    <property type="match status" value="2"/>
</dbReference>
<name>C7Q3H7_CATAD</name>
<keyword evidence="6" id="KW-1185">Reference proteome</keyword>
<dbReference type="AlphaFoldDB" id="C7Q3H7"/>
<dbReference type="RefSeq" id="WP_015795470.1">
    <property type="nucleotide sequence ID" value="NC_013131.1"/>
</dbReference>
<dbReference type="OrthoDB" id="252678at2"/>
<evidence type="ECO:0000256" key="3">
    <source>
        <dbReference type="ARBA" id="ARBA00023163"/>
    </source>
</evidence>
<evidence type="ECO:0000313" key="6">
    <source>
        <dbReference type="Proteomes" id="UP000000851"/>
    </source>
</evidence>
<keyword evidence="2" id="KW-0238">DNA-binding</keyword>
<organism evidence="5 6">
    <name type="scientific">Catenulispora acidiphila (strain DSM 44928 / JCM 14897 / NBRC 102108 / NRRL B-24433 / ID139908)</name>
    <dbReference type="NCBI Taxonomy" id="479433"/>
    <lineage>
        <taxon>Bacteria</taxon>
        <taxon>Bacillati</taxon>
        <taxon>Actinomycetota</taxon>
        <taxon>Actinomycetes</taxon>
        <taxon>Catenulisporales</taxon>
        <taxon>Catenulisporaceae</taxon>
        <taxon>Catenulispora</taxon>
    </lineage>
</organism>
<dbReference type="Pfam" id="PF00356">
    <property type="entry name" value="LacI"/>
    <property type="match status" value="1"/>
</dbReference>
<dbReference type="SUPFAM" id="SSF53822">
    <property type="entry name" value="Periplasmic binding protein-like I"/>
    <property type="match status" value="1"/>
</dbReference>
<evidence type="ECO:0000259" key="4">
    <source>
        <dbReference type="PROSITE" id="PS50932"/>
    </source>
</evidence>
<keyword evidence="3" id="KW-0804">Transcription</keyword>
<dbReference type="HOGENOM" id="CLU_037628_6_1_11"/>
<dbReference type="InterPro" id="IPR010982">
    <property type="entry name" value="Lambda_DNA-bd_dom_sf"/>
</dbReference>
<dbReference type="Pfam" id="PF13377">
    <property type="entry name" value="Peripla_BP_3"/>
    <property type="match status" value="1"/>
</dbReference>
<evidence type="ECO:0000256" key="2">
    <source>
        <dbReference type="ARBA" id="ARBA00023125"/>
    </source>
</evidence>
<dbReference type="SMART" id="SM00354">
    <property type="entry name" value="HTH_LACI"/>
    <property type="match status" value="1"/>
</dbReference>
<dbReference type="InterPro" id="IPR046335">
    <property type="entry name" value="LacI/GalR-like_sensor"/>
</dbReference>
<proteinExistence type="predicted"/>
<dbReference type="KEGG" id="cai:Caci_6905"/>
<keyword evidence="1" id="KW-0805">Transcription regulation</keyword>
<dbReference type="InParanoid" id="C7Q3H7"/>
<dbReference type="eggNOG" id="COG1609">
    <property type="taxonomic scope" value="Bacteria"/>
</dbReference>
<dbReference type="EMBL" id="CP001700">
    <property type="protein sequence ID" value="ACU75742.1"/>
    <property type="molecule type" value="Genomic_DNA"/>
</dbReference>
<evidence type="ECO:0000313" key="5">
    <source>
        <dbReference type="EMBL" id="ACU75742.1"/>
    </source>
</evidence>
<protein>
    <submittedName>
        <fullName evidence="5">Transcriptional regulator, LacI family</fullName>
    </submittedName>
</protein>
<feature type="domain" description="HTH lacI-type" evidence="4">
    <location>
        <begin position="2"/>
        <end position="56"/>
    </location>
</feature>
<accession>C7Q3H7</accession>
<gene>
    <name evidence="5" type="ordered locus">Caci_6905</name>
</gene>
<reference evidence="5 6" key="1">
    <citation type="journal article" date="2009" name="Stand. Genomic Sci.">
        <title>Complete genome sequence of Catenulispora acidiphila type strain (ID 139908).</title>
        <authorList>
            <person name="Copeland A."/>
            <person name="Lapidus A."/>
            <person name="Glavina Del Rio T."/>
            <person name="Nolan M."/>
            <person name="Lucas S."/>
            <person name="Chen F."/>
            <person name="Tice H."/>
            <person name="Cheng J.F."/>
            <person name="Bruce D."/>
            <person name="Goodwin L."/>
            <person name="Pitluck S."/>
            <person name="Mikhailova N."/>
            <person name="Pati A."/>
            <person name="Ivanova N."/>
            <person name="Mavromatis K."/>
            <person name="Chen A."/>
            <person name="Palaniappan K."/>
            <person name="Chain P."/>
            <person name="Land M."/>
            <person name="Hauser L."/>
            <person name="Chang Y.J."/>
            <person name="Jeffries C.D."/>
            <person name="Chertkov O."/>
            <person name="Brettin T."/>
            <person name="Detter J.C."/>
            <person name="Han C."/>
            <person name="Ali Z."/>
            <person name="Tindall B.J."/>
            <person name="Goker M."/>
            <person name="Bristow J."/>
            <person name="Eisen J.A."/>
            <person name="Markowitz V."/>
            <person name="Hugenholtz P."/>
            <person name="Kyrpides N.C."/>
            <person name="Klenk H.P."/>
        </authorList>
    </citation>
    <scope>NUCLEOTIDE SEQUENCE [LARGE SCALE GENOMIC DNA]</scope>
    <source>
        <strain evidence="6">DSM 44928 / JCM 14897 / NBRC 102108 / NRRL B-24433 / ID139908</strain>
    </source>
</reference>
<dbReference type="SUPFAM" id="SSF47413">
    <property type="entry name" value="lambda repressor-like DNA-binding domains"/>
    <property type="match status" value="1"/>
</dbReference>
<dbReference type="PROSITE" id="PS50932">
    <property type="entry name" value="HTH_LACI_2"/>
    <property type="match status" value="1"/>
</dbReference>
<dbReference type="InterPro" id="IPR028082">
    <property type="entry name" value="Peripla_BP_I"/>
</dbReference>
<sequence length="334" mass="35804">MATMNDVAALAGVSPSTVSYVMTGKRPIGEATRRKVLAAAKELNWEPNSRARALRSSHSNTLALVGPARTHAYAEVQGALVYALAQAAEDQGYDLLLKTTGAEPKDMVSLARSSVADAVILTDVLLEDPRVEKLRTLSFPMVLVGRPTESQHLNWVDLDFFGAGRATVDRLADLGHRVIAFFGPPPSAYKLQAGYAVRTLEGAREAALRRGVRLVAPPTTESLDGFADEVESAFRSAPEVTGVILQYEPATALIPQILAGLGRSIPDDVSIIAIAPSQLAMHARPPIDYVELQLTQMAQYAVRFAVDSIEGADPQSVLLPAEITNLGSVRQLSR</sequence>
<dbReference type="InterPro" id="IPR000843">
    <property type="entry name" value="HTH_LacI"/>
</dbReference>
<dbReference type="PANTHER" id="PTHR30146">
    <property type="entry name" value="LACI-RELATED TRANSCRIPTIONAL REPRESSOR"/>
    <property type="match status" value="1"/>
</dbReference>
<dbReference type="STRING" id="479433.Caci_6905"/>
<dbReference type="GO" id="GO:0003700">
    <property type="term" value="F:DNA-binding transcription factor activity"/>
    <property type="evidence" value="ECO:0007669"/>
    <property type="project" value="TreeGrafter"/>
</dbReference>
<dbReference type="PROSITE" id="PS00356">
    <property type="entry name" value="HTH_LACI_1"/>
    <property type="match status" value="1"/>
</dbReference>
<dbReference type="GO" id="GO:0000976">
    <property type="term" value="F:transcription cis-regulatory region binding"/>
    <property type="evidence" value="ECO:0007669"/>
    <property type="project" value="TreeGrafter"/>
</dbReference>